<comment type="similarity">
    <text evidence="1">Belongs to the CutC family.</text>
</comment>
<evidence type="ECO:0000313" key="4">
    <source>
        <dbReference type="Proteomes" id="UP000887116"/>
    </source>
</evidence>
<dbReference type="InterPro" id="IPR005627">
    <property type="entry name" value="CutC-like"/>
</dbReference>
<protein>
    <recommendedName>
        <fullName evidence="2">Copper homeostasis protein cutC homolog</fullName>
    </recommendedName>
</protein>
<dbReference type="Pfam" id="PF03932">
    <property type="entry name" value="CutC"/>
    <property type="match status" value="1"/>
</dbReference>
<sequence>SNNKIDKTACCKLMIAAGGRPVTFHRAFDLTEDDRALNDVITLGFKTILTSGRCKTASEGISTIKNLIDRAGSEISIMPGSGINPLNIKRIAEETGAEEFHSSGQDPERRPVIVEDFVVKGTTSYPLSDELSVKKMRKILDELQFQDKAKYY</sequence>
<comment type="caution">
    <text evidence="3">The sequence shown here is derived from an EMBL/GenBank/DDBJ whole genome shotgun (WGS) entry which is preliminary data.</text>
</comment>
<evidence type="ECO:0000256" key="1">
    <source>
        <dbReference type="ARBA" id="ARBA00007768"/>
    </source>
</evidence>
<dbReference type="Gene3D" id="3.20.20.380">
    <property type="entry name" value="Copper homeostasis (CutC) domain"/>
    <property type="match status" value="1"/>
</dbReference>
<dbReference type="InterPro" id="IPR036822">
    <property type="entry name" value="CutC-like_dom_sf"/>
</dbReference>
<dbReference type="SUPFAM" id="SSF110395">
    <property type="entry name" value="CutC-like"/>
    <property type="match status" value="1"/>
</dbReference>
<dbReference type="PANTHER" id="PTHR12598:SF0">
    <property type="entry name" value="COPPER HOMEOSTASIS PROTEIN CUTC HOMOLOG"/>
    <property type="match status" value="1"/>
</dbReference>
<dbReference type="EMBL" id="BMAO01003607">
    <property type="protein sequence ID" value="GFQ89045.1"/>
    <property type="molecule type" value="Genomic_DNA"/>
</dbReference>
<name>A0A8X6KWF0_TRICU</name>
<organism evidence="3 4">
    <name type="scientific">Trichonephila clavata</name>
    <name type="common">Joro spider</name>
    <name type="synonym">Nephila clavata</name>
    <dbReference type="NCBI Taxonomy" id="2740835"/>
    <lineage>
        <taxon>Eukaryota</taxon>
        <taxon>Metazoa</taxon>
        <taxon>Ecdysozoa</taxon>
        <taxon>Arthropoda</taxon>
        <taxon>Chelicerata</taxon>
        <taxon>Arachnida</taxon>
        <taxon>Araneae</taxon>
        <taxon>Araneomorphae</taxon>
        <taxon>Entelegynae</taxon>
        <taxon>Araneoidea</taxon>
        <taxon>Nephilidae</taxon>
        <taxon>Trichonephila</taxon>
    </lineage>
</organism>
<evidence type="ECO:0000256" key="2">
    <source>
        <dbReference type="ARBA" id="ARBA00019014"/>
    </source>
</evidence>
<accession>A0A8X6KWF0</accession>
<dbReference type="AlphaFoldDB" id="A0A8X6KWF0"/>
<proteinExistence type="inferred from homology"/>
<gene>
    <name evidence="3" type="primary">CUTC</name>
    <name evidence="3" type="ORF">TNCT_179221</name>
</gene>
<feature type="non-terminal residue" evidence="3">
    <location>
        <position position="152"/>
    </location>
</feature>
<evidence type="ECO:0000313" key="3">
    <source>
        <dbReference type="EMBL" id="GFQ89045.1"/>
    </source>
</evidence>
<dbReference type="Proteomes" id="UP000887116">
    <property type="component" value="Unassembled WGS sequence"/>
</dbReference>
<dbReference type="PANTHER" id="PTHR12598">
    <property type="entry name" value="COPPER HOMEOSTASIS PROTEIN CUTC"/>
    <property type="match status" value="1"/>
</dbReference>
<dbReference type="OrthoDB" id="7392499at2759"/>
<keyword evidence="4" id="KW-1185">Reference proteome</keyword>
<dbReference type="GO" id="GO:0005507">
    <property type="term" value="F:copper ion binding"/>
    <property type="evidence" value="ECO:0007669"/>
    <property type="project" value="TreeGrafter"/>
</dbReference>
<reference evidence="3" key="1">
    <citation type="submission" date="2020-07" db="EMBL/GenBank/DDBJ databases">
        <title>Multicomponent nature underlies the extraordinary mechanical properties of spider dragline silk.</title>
        <authorList>
            <person name="Kono N."/>
            <person name="Nakamura H."/>
            <person name="Mori M."/>
            <person name="Yoshida Y."/>
            <person name="Ohtoshi R."/>
            <person name="Malay A.D."/>
            <person name="Moran D.A.P."/>
            <person name="Tomita M."/>
            <person name="Numata K."/>
            <person name="Arakawa K."/>
        </authorList>
    </citation>
    <scope>NUCLEOTIDE SEQUENCE</scope>
</reference>